<dbReference type="Gene3D" id="1.25.40.10">
    <property type="entry name" value="Tetratricopeptide repeat domain"/>
    <property type="match status" value="1"/>
</dbReference>
<dbReference type="InterPro" id="IPR011990">
    <property type="entry name" value="TPR-like_helical_dom_sf"/>
</dbReference>
<feature type="region of interest" description="Disordered" evidence="2">
    <location>
        <begin position="148"/>
        <end position="168"/>
    </location>
</feature>
<evidence type="ECO:0000256" key="1">
    <source>
        <dbReference type="PROSITE-ProRule" id="PRU00339"/>
    </source>
</evidence>
<keyword evidence="5" id="KW-1185">Reference proteome</keyword>
<evidence type="ECO:0000313" key="5">
    <source>
        <dbReference type="Proteomes" id="UP001184150"/>
    </source>
</evidence>
<feature type="signal peptide" evidence="3">
    <location>
        <begin position="1"/>
        <end position="25"/>
    </location>
</feature>
<evidence type="ECO:0000313" key="4">
    <source>
        <dbReference type="EMBL" id="MDR6509723.1"/>
    </source>
</evidence>
<feature type="repeat" description="TPR" evidence="1">
    <location>
        <begin position="67"/>
        <end position="100"/>
    </location>
</feature>
<reference evidence="4 5" key="1">
    <citation type="submission" date="2023-07" db="EMBL/GenBank/DDBJ databases">
        <title>Sorghum-associated microbial communities from plants grown in Nebraska, USA.</title>
        <authorList>
            <person name="Schachtman D."/>
        </authorList>
    </citation>
    <scope>NUCLEOTIDE SEQUENCE [LARGE SCALE GENOMIC DNA]</scope>
    <source>
        <strain evidence="4 5">DS1027</strain>
    </source>
</reference>
<proteinExistence type="predicted"/>
<keyword evidence="3" id="KW-0732">Signal</keyword>
<dbReference type="PROSITE" id="PS50005">
    <property type="entry name" value="TPR"/>
    <property type="match status" value="2"/>
</dbReference>
<dbReference type="SMART" id="SM00028">
    <property type="entry name" value="TPR"/>
    <property type="match status" value="2"/>
</dbReference>
<feature type="chain" id="PRO_5045294232" evidence="3">
    <location>
        <begin position="26"/>
        <end position="168"/>
    </location>
</feature>
<evidence type="ECO:0000256" key="3">
    <source>
        <dbReference type="SAM" id="SignalP"/>
    </source>
</evidence>
<dbReference type="Pfam" id="PF13181">
    <property type="entry name" value="TPR_8"/>
    <property type="match status" value="2"/>
</dbReference>
<dbReference type="Proteomes" id="UP001184150">
    <property type="component" value="Unassembled WGS sequence"/>
</dbReference>
<dbReference type="EMBL" id="JAVDRD010000001">
    <property type="protein sequence ID" value="MDR6509723.1"/>
    <property type="molecule type" value="Genomic_DNA"/>
</dbReference>
<protein>
    <submittedName>
        <fullName evidence="4">Tetratricopeptide (TPR) repeat protein</fullName>
    </submittedName>
</protein>
<comment type="caution">
    <text evidence="4">The sequence shown here is derived from an EMBL/GenBank/DDBJ whole genome shotgun (WGS) entry which is preliminary data.</text>
</comment>
<feature type="repeat" description="TPR" evidence="1">
    <location>
        <begin position="33"/>
        <end position="66"/>
    </location>
</feature>
<sequence>MRYTPAALALSLLVAVTGSMGSAHTSEPLDPRAQVLFQEGRTLMAKGDIDAATDSLESALTIDPANASILVALGDASRQAGLQGKAIHYYRDVLDREPNNLAAIAGEGAALAEKGAIDKAKATLTRLEGLCGKACPETAVVSKALAAGPKPQVAAAEPVATKDPVQAN</sequence>
<name>A0ABU1MH99_9SPHN</name>
<keyword evidence="1" id="KW-0802">TPR repeat</keyword>
<evidence type="ECO:0000256" key="2">
    <source>
        <dbReference type="SAM" id="MobiDB-lite"/>
    </source>
</evidence>
<organism evidence="4 5">
    <name type="scientific">Novosphingobium capsulatum</name>
    <dbReference type="NCBI Taxonomy" id="13688"/>
    <lineage>
        <taxon>Bacteria</taxon>
        <taxon>Pseudomonadati</taxon>
        <taxon>Pseudomonadota</taxon>
        <taxon>Alphaproteobacteria</taxon>
        <taxon>Sphingomonadales</taxon>
        <taxon>Sphingomonadaceae</taxon>
        <taxon>Novosphingobium</taxon>
    </lineage>
</organism>
<dbReference type="SUPFAM" id="SSF48452">
    <property type="entry name" value="TPR-like"/>
    <property type="match status" value="1"/>
</dbReference>
<dbReference type="InterPro" id="IPR019734">
    <property type="entry name" value="TPR_rpt"/>
</dbReference>
<dbReference type="RefSeq" id="WP_107716256.1">
    <property type="nucleotide sequence ID" value="NZ_CP140000.1"/>
</dbReference>
<gene>
    <name evidence="4" type="ORF">J2792_000563</name>
</gene>
<accession>A0ABU1MH99</accession>